<dbReference type="GO" id="GO:0000149">
    <property type="term" value="F:SNARE binding"/>
    <property type="evidence" value="ECO:0007669"/>
    <property type="project" value="TreeGrafter"/>
</dbReference>
<dbReference type="GO" id="GO:0070939">
    <property type="term" value="C:Dsl1/NZR complex"/>
    <property type="evidence" value="ECO:0007669"/>
    <property type="project" value="TreeGrafter"/>
</dbReference>
<dbReference type="InParanoid" id="A0A482WL63"/>
<accession>A0A482WL63</accession>
<dbReference type="OrthoDB" id="19988at2759"/>
<dbReference type="SMR" id="A0A482WL63"/>
<keyword evidence="2" id="KW-1185">Reference proteome</keyword>
<evidence type="ECO:0000313" key="2">
    <source>
        <dbReference type="Proteomes" id="UP000291343"/>
    </source>
</evidence>
<organism evidence="1 2">
    <name type="scientific">Laodelphax striatellus</name>
    <name type="common">Small brown planthopper</name>
    <name type="synonym">Delphax striatella</name>
    <dbReference type="NCBI Taxonomy" id="195883"/>
    <lineage>
        <taxon>Eukaryota</taxon>
        <taxon>Metazoa</taxon>
        <taxon>Ecdysozoa</taxon>
        <taxon>Arthropoda</taxon>
        <taxon>Hexapoda</taxon>
        <taxon>Insecta</taxon>
        <taxon>Pterygota</taxon>
        <taxon>Neoptera</taxon>
        <taxon>Paraneoptera</taxon>
        <taxon>Hemiptera</taxon>
        <taxon>Auchenorrhyncha</taxon>
        <taxon>Fulgoroidea</taxon>
        <taxon>Delphacidae</taxon>
        <taxon>Criomorphinae</taxon>
        <taxon>Laodelphax</taxon>
    </lineage>
</organism>
<dbReference type="AlphaFoldDB" id="A0A482WL63"/>
<protein>
    <submittedName>
        <fullName evidence="1">Uncharacterized protein</fullName>
    </submittedName>
</protein>
<comment type="caution">
    <text evidence="1">The sequence shown here is derived from an EMBL/GenBank/DDBJ whole genome shotgun (WGS) entry which is preliminary data.</text>
</comment>
<name>A0A482WL63_LAOST</name>
<proteinExistence type="predicted"/>
<reference evidence="1 2" key="1">
    <citation type="journal article" date="2017" name="Gigascience">
        <title>Genome sequence of the small brown planthopper, Laodelphax striatellus.</title>
        <authorList>
            <person name="Zhu J."/>
            <person name="Jiang F."/>
            <person name="Wang X."/>
            <person name="Yang P."/>
            <person name="Bao Y."/>
            <person name="Zhao W."/>
            <person name="Wang W."/>
            <person name="Lu H."/>
            <person name="Wang Q."/>
            <person name="Cui N."/>
            <person name="Li J."/>
            <person name="Chen X."/>
            <person name="Luo L."/>
            <person name="Yu J."/>
            <person name="Kang L."/>
            <person name="Cui F."/>
        </authorList>
    </citation>
    <scope>NUCLEOTIDE SEQUENCE [LARGE SCALE GENOMIC DNA]</scope>
    <source>
        <strain evidence="1">Lst14</strain>
    </source>
</reference>
<dbReference type="GO" id="GO:0006890">
    <property type="term" value="P:retrograde vesicle-mediated transport, Golgi to endoplasmic reticulum"/>
    <property type="evidence" value="ECO:0007669"/>
    <property type="project" value="TreeGrafter"/>
</dbReference>
<sequence>SKISKCSWVLQECCERVPETLSAAKELLQFGLKMTDNQLTEIFKRYWIANDDSTDDSIDNNPYEKFNFMEFVEKLDVELLTEEEKRNISARLKLLKFSDRLHTYQMILKNEMEAQSTSLP</sequence>
<dbReference type="PANTHER" id="PTHR15922">
    <property type="entry name" value="NEUROBLASTOMA-AMPLIFIED SEQUENCE"/>
    <property type="match status" value="1"/>
</dbReference>
<dbReference type="STRING" id="195883.A0A482WL63"/>
<feature type="non-terminal residue" evidence="1">
    <location>
        <position position="1"/>
    </location>
</feature>
<dbReference type="EMBL" id="QKKF02032198">
    <property type="protein sequence ID" value="RZF34259.1"/>
    <property type="molecule type" value="Genomic_DNA"/>
</dbReference>
<dbReference type="PANTHER" id="PTHR15922:SF2">
    <property type="entry name" value="NBAS SUBUNIT OF NRZ TETHERING COMPLEX"/>
    <property type="match status" value="1"/>
</dbReference>
<dbReference type="Proteomes" id="UP000291343">
    <property type="component" value="Unassembled WGS sequence"/>
</dbReference>
<evidence type="ECO:0000313" key="1">
    <source>
        <dbReference type="EMBL" id="RZF34259.1"/>
    </source>
</evidence>
<feature type="non-terminal residue" evidence="1">
    <location>
        <position position="120"/>
    </location>
</feature>
<gene>
    <name evidence="1" type="ORF">LSTR_LSTR016146</name>
</gene>